<dbReference type="InterPro" id="IPR014833">
    <property type="entry name" value="TnsA_N"/>
</dbReference>
<proteinExistence type="predicted"/>
<dbReference type="Proteomes" id="UP000517547">
    <property type="component" value="Unassembled WGS sequence"/>
</dbReference>
<keyword evidence="2" id="KW-0540">Nuclease</keyword>
<dbReference type="Gene3D" id="3.40.1350.10">
    <property type="match status" value="1"/>
</dbReference>
<dbReference type="EMBL" id="JACAQE010000003">
    <property type="protein sequence ID" value="NWC14148.1"/>
    <property type="molecule type" value="Genomic_DNA"/>
</dbReference>
<dbReference type="GO" id="GO:0003676">
    <property type="term" value="F:nucleic acid binding"/>
    <property type="evidence" value="ECO:0007669"/>
    <property type="project" value="InterPro"/>
</dbReference>
<dbReference type="Pfam" id="PF08722">
    <property type="entry name" value="Tn7_TnsA-like_N"/>
    <property type="match status" value="1"/>
</dbReference>
<dbReference type="AlphaFoldDB" id="A0A7Y7XXI1"/>
<dbReference type="InterPro" id="IPR011856">
    <property type="entry name" value="tRNA_endonuc-like_dom_sf"/>
</dbReference>
<dbReference type="InterPro" id="IPR011335">
    <property type="entry name" value="Restrct_endonuc-II-like"/>
</dbReference>
<dbReference type="GO" id="GO:0004519">
    <property type="term" value="F:endonuclease activity"/>
    <property type="evidence" value="ECO:0007669"/>
    <property type="project" value="UniProtKB-KW"/>
</dbReference>
<evidence type="ECO:0000259" key="1">
    <source>
        <dbReference type="Pfam" id="PF08722"/>
    </source>
</evidence>
<evidence type="ECO:0000313" key="3">
    <source>
        <dbReference type="Proteomes" id="UP000517547"/>
    </source>
</evidence>
<keyword evidence="2" id="KW-0378">Hydrolase</keyword>
<accession>A0A7Y7XXI1</accession>
<sequence length="296" mass="34474">MWRLQKAWEVGLRGRSFKTQSDIDRHIEKGFGQGSQELYVPWLRVQDVPSHGRSRKVHGVKVDRLHHLLSDLEYGYLLVAEFSPEVLDIREQFPLLPVPTLQSIAHALSIRYPDYPGTKVPFVMTTDFLLTIKQPDGSTRLAARTIKYTESLKPSKGLERTLEKFQIERAYWNDRGVDWNIVTEKDLPTPLIQNLDWLRKSATLQRHLQQRPLIESFLEEITRVREYPWSLERALRHIAGVLFIPYADAKATFMHLVWHKQILLDLTAERLSMKSAVPAFRVVWPSTNHDHELKVG</sequence>
<dbReference type="SUPFAM" id="SSF52980">
    <property type="entry name" value="Restriction endonuclease-like"/>
    <property type="match status" value="1"/>
</dbReference>
<dbReference type="CDD" id="cd22362">
    <property type="entry name" value="TnsA_endonuclease-like"/>
    <property type="match status" value="1"/>
</dbReference>
<gene>
    <name evidence="2" type="ORF">HX845_10860</name>
</gene>
<organism evidence="2 3">
    <name type="scientific">Pseudomonas gingeri</name>
    <dbReference type="NCBI Taxonomy" id="117681"/>
    <lineage>
        <taxon>Bacteria</taxon>
        <taxon>Pseudomonadati</taxon>
        <taxon>Pseudomonadota</taxon>
        <taxon>Gammaproteobacteria</taxon>
        <taxon>Pseudomonadales</taxon>
        <taxon>Pseudomonadaceae</taxon>
        <taxon>Pseudomonas</taxon>
    </lineage>
</organism>
<evidence type="ECO:0000313" key="2">
    <source>
        <dbReference type="EMBL" id="NWC14148.1"/>
    </source>
</evidence>
<name>A0A7Y7XXI1_9PSED</name>
<comment type="caution">
    <text evidence="2">The sequence shown here is derived from an EMBL/GenBank/DDBJ whole genome shotgun (WGS) entry which is preliminary data.</text>
</comment>
<feature type="domain" description="TnsA endonuclease N-terminal" evidence="1">
    <location>
        <begin position="83"/>
        <end position="184"/>
    </location>
</feature>
<keyword evidence="2" id="KW-0255">Endonuclease</keyword>
<reference evidence="2 3" key="1">
    <citation type="submission" date="2020-04" db="EMBL/GenBank/DDBJ databases">
        <title>Molecular characterization of pseudomonads from Agaricus bisporus reveal novel blotch 2 pathogens in Western Europe.</title>
        <authorList>
            <person name="Taparia T."/>
            <person name="Krijger M."/>
            <person name="Haynes E."/>
            <person name="Elpinstone J.G."/>
            <person name="Noble R."/>
            <person name="Van Der Wolf J."/>
        </authorList>
    </citation>
    <scope>NUCLEOTIDE SEQUENCE [LARGE SCALE GENOMIC DNA]</scope>
    <source>
        <strain evidence="2 3">IPO3738</strain>
    </source>
</reference>
<protein>
    <submittedName>
        <fullName evidence="2">TnsA endonuclease N-terminal domain-containing protein</fullName>
    </submittedName>
</protein>